<keyword evidence="4 12" id="KW-0894">Sodium channel</keyword>
<feature type="signal peptide" evidence="13">
    <location>
        <begin position="1"/>
        <end position="18"/>
    </location>
</feature>
<evidence type="ECO:0000256" key="12">
    <source>
        <dbReference type="RuleBase" id="RU000679"/>
    </source>
</evidence>
<comment type="similarity">
    <text evidence="2 12">Belongs to the amiloride-sensitive sodium channel (TC 1.A.6) family.</text>
</comment>
<keyword evidence="6" id="KW-1133">Transmembrane helix</keyword>
<reference evidence="14" key="1">
    <citation type="journal article" date="2023" name="Insect Mol. Biol.">
        <title>Genome sequencing provides insights into the evolution of gene families encoding plant cell wall-degrading enzymes in longhorned beetles.</title>
        <authorList>
            <person name="Shin N.R."/>
            <person name="Okamura Y."/>
            <person name="Kirsch R."/>
            <person name="Pauchet Y."/>
        </authorList>
    </citation>
    <scope>NUCLEOTIDE SEQUENCE</scope>
    <source>
        <strain evidence="14">RBIC_L_NR</strain>
    </source>
</reference>
<keyword evidence="7" id="KW-0915">Sodium</keyword>
<evidence type="ECO:0000256" key="7">
    <source>
        <dbReference type="ARBA" id="ARBA00023053"/>
    </source>
</evidence>
<dbReference type="GO" id="GO:0005886">
    <property type="term" value="C:plasma membrane"/>
    <property type="evidence" value="ECO:0007669"/>
    <property type="project" value="TreeGrafter"/>
</dbReference>
<evidence type="ECO:0000256" key="8">
    <source>
        <dbReference type="ARBA" id="ARBA00023065"/>
    </source>
</evidence>
<dbReference type="Proteomes" id="UP001162156">
    <property type="component" value="Unassembled WGS sequence"/>
</dbReference>
<evidence type="ECO:0000313" key="15">
    <source>
        <dbReference type="Proteomes" id="UP001162156"/>
    </source>
</evidence>
<proteinExistence type="inferred from homology"/>
<sequence length="220" mass="25538">MTILTTFLNISLIISLRSVSNNRSLEELAWDLRLLFQLIKNNDPDIPQENYTRLHQILTDNNISVDTALQNLSPNCEDAFQRCKWKGEEKRCESIFEPIKSSEGFCCTFNYFALKNLTFSRILVNRVENRPRRVSACGYQTGLELLLDNKPHDYFASHIPSIGYRIFIHNPYYFPDWTLQNILSGMKMLDLISVTSTMTYSSDTIRNMDIGTRDCLFPTK</sequence>
<comment type="caution">
    <text evidence="14">The sequence shown here is derived from an EMBL/GenBank/DDBJ whole genome shotgun (WGS) entry which is preliminary data.</text>
</comment>
<dbReference type="Gene3D" id="2.60.470.10">
    <property type="entry name" value="Acid-sensing ion channels like domains"/>
    <property type="match status" value="1"/>
</dbReference>
<gene>
    <name evidence="14" type="ORF">NQ314_009621</name>
</gene>
<organism evidence="14 15">
    <name type="scientific">Rhamnusium bicolor</name>
    <dbReference type="NCBI Taxonomy" id="1586634"/>
    <lineage>
        <taxon>Eukaryota</taxon>
        <taxon>Metazoa</taxon>
        <taxon>Ecdysozoa</taxon>
        <taxon>Arthropoda</taxon>
        <taxon>Hexapoda</taxon>
        <taxon>Insecta</taxon>
        <taxon>Pterygota</taxon>
        <taxon>Neoptera</taxon>
        <taxon>Endopterygota</taxon>
        <taxon>Coleoptera</taxon>
        <taxon>Polyphaga</taxon>
        <taxon>Cucujiformia</taxon>
        <taxon>Chrysomeloidea</taxon>
        <taxon>Cerambycidae</taxon>
        <taxon>Lepturinae</taxon>
        <taxon>Rhagiini</taxon>
        <taxon>Rhamnusium</taxon>
    </lineage>
</organism>
<dbReference type="Pfam" id="PF00858">
    <property type="entry name" value="ASC"/>
    <property type="match status" value="1"/>
</dbReference>
<dbReference type="EMBL" id="JANEYF010002643">
    <property type="protein sequence ID" value="KAJ8943851.1"/>
    <property type="molecule type" value="Genomic_DNA"/>
</dbReference>
<evidence type="ECO:0000256" key="5">
    <source>
        <dbReference type="ARBA" id="ARBA00022692"/>
    </source>
</evidence>
<evidence type="ECO:0000256" key="3">
    <source>
        <dbReference type="ARBA" id="ARBA00022448"/>
    </source>
</evidence>
<evidence type="ECO:0000256" key="13">
    <source>
        <dbReference type="SAM" id="SignalP"/>
    </source>
</evidence>
<keyword evidence="5 12" id="KW-0812">Transmembrane</keyword>
<evidence type="ECO:0000256" key="11">
    <source>
        <dbReference type="ARBA" id="ARBA00023303"/>
    </source>
</evidence>
<keyword evidence="8 12" id="KW-0406">Ion transport</keyword>
<evidence type="ECO:0000256" key="2">
    <source>
        <dbReference type="ARBA" id="ARBA00007193"/>
    </source>
</evidence>
<feature type="chain" id="PRO_5043731708" evidence="13">
    <location>
        <begin position="19"/>
        <end position="220"/>
    </location>
</feature>
<keyword evidence="9" id="KW-0472">Membrane</keyword>
<dbReference type="PANTHER" id="PTHR11690:SF237">
    <property type="entry name" value="PICKPOCKET 16-RELATED"/>
    <property type="match status" value="1"/>
</dbReference>
<dbReference type="PANTHER" id="PTHR11690">
    <property type="entry name" value="AMILORIDE-SENSITIVE SODIUM CHANNEL-RELATED"/>
    <property type="match status" value="1"/>
</dbReference>
<evidence type="ECO:0000256" key="4">
    <source>
        <dbReference type="ARBA" id="ARBA00022461"/>
    </source>
</evidence>
<evidence type="ECO:0000256" key="6">
    <source>
        <dbReference type="ARBA" id="ARBA00022989"/>
    </source>
</evidence>
<evidence type="ECO:0000256" key="9">
    <source>
        <dbReference type="ARBA" id="ARBA00023136"/>
    </source>
</evidence>
<comment type="subcellular location">
    <subcellularLocation>
        <location evidence="1">Membrane</location>
        <topology evidence="1">Multi-pass membrane protein</topology>
    </subcellularLocation>
</comment>
<protein>
    <submittedName>
        <fullName evidence="14">Uncharacterized protein</fullName>
    </submittedName>
</protein>
<keyword evidence="13" id="KW-0732">Signal</keyword>
<keyword evidence="10 12" id="KW-0739">Sodium transport</keyword>
<accession>A0AAV8XYC3</accession>
<dbReference type="GO" id="GO:0015280">
    <property type="term" value="F:ligand-gated sodium channel activity"/>
    <property type="evidence" value="ECO:0007669"/>
    <property type="project" value="TreeGrafter"/>
</dbReference>
<dbReference type="AlphaFoldDB" id="A0AAV8XYC3"/>
<evidence type="ECO:0000313" key="14">
    <source>
        <dbReference type="EMBL" id="KAJ8943851.1"/>
    </source>
</evidence>
<name>A0AAV8XYC3_9CUCU</name>
<dbReference type="InterPro" id="IPR001873">
    <property type="entry name" value="ENaC"/>
</dbReference>
<keyword evidence="15" id="KW-1185">Reference proteome</keyword>
<keyword evidence="11 12" id="KW-0407">Ion channel</keyword>
<keyword evidence="3 12" id="KW-0813">Transport</keyword>
<evidence type="ECO:0000256" key="1">
    <source>
        <dbReference type="ARBA" id="ARBA00004141"/>
    </source>
</evidence>
<evidence type="ECO:0000256" key="10">
    <source>
        <dbReference type="ARBA" id="ARBA00023201"/>
    </source>
</evidence>